<dbReference type="PANTHER" id="PTHR48228:SF5">
    <property type="entry name" value="ALPHA-METHYLACYL-COA RACEMASE"/>
    <property type="match status" value="1"/>
</dbReference>
<dbReference type="InterPro" id="IPR050509">
    <property type="entry name" value="CoA-transferase_III"/>
</dbReference>
<keyword evidence="1" id="KW-0808">Transferase</keyword>
<proteinExistence type="predicted"/>
<name>A0A1H9HZG1_9GAMM</name>
<evidence type="ECO:0000313" key="1">
    <source>
        <dbReference type="EMBL" id="SEQ67647.1"/>
    </source>
</evidence>
<dbReference type="Gene3D" id="3.30.1540.10">
    <property type="entry name" value="formyl-coa transferase, domain 3"/>
    <property type="match status" value="1"/>
</dbReference>
<dbReference type="GO" id="GO:0016740">
    <property type="term" value="F:transferase activity"/>
    <property type="evidence" value="ECO:0007669"/>
    <property type="project" value="UniProtKB-KW"/>
</dbReference>
<gene>
    <name evidence="1" type="ORF">SAMN03080615_02322</name>
</gene>
<reference evidence="2" key="1">
    <citation type="submission" date="2016-10" db="EMBL/GenBank/DDBJ databases">
        <authorList>
            <person name="Varghese N."/>
            <person name="Submissions S."/>
        </authorList>
    </citation>
    <scope>NUCLEOTIDE SEQUENCE [LARGE SCALE GENOMIC DNA]</scope>
    <source>
        <strain evidence="2">DSM 18887</strain>
    </source>
</reference>
<evidence type="ECO:0000313" key="2">
    <source>
        <dbReference type="Proteomes" id="UP000198749"/>
    </source>
</evidence>
<organism evidence="1 2">
    <name type="scientific">Amphritea atlantica</name>
    <dbReference type="NCBI Taxonomy" id="355243"/>
    <lineage>
        <taxon>Bacteria</taxon>
        <taxon>Pseudomonadati</taxon>
        <taxon>Pseudomonadota</taxon>
        <taxon>Gammaproteobacteria</taxon>
        <taxon>Oceanospirillales</taxon>
        <taxon>Oceanospirillaceae</taxon>
        <taxon>Amphritea</taxon>
    </lineage>
</organism>
<dbReference type="AlphaFoldDB" id="A0A1H9HZG1"/>
<dbReference type="InterPro" id="IPR044855">
    <property type="entry name" value="CoA-Trfase_III_dom3_sf"/>
</dbReference>
<dbReference type="EMBL" id="FOGB01000006">
    <property type="protein sequence ID" value="SEQ67647.1"/>
    <property type="molecule type" value="Genomic_DNA"/>
</dbReference>
<dbReference type="InterPro" id="IPR023606">
    <property type="entry name" value="CoA-Trfase_III_dom_1_sf"/>
</dbReference>
<keyword evidence="2" id="KW-1185">Reference proteome</keyword>
<dbReference type="Gene3D" id="3.40.50.10540">
    <property type="entry name" value="Crotonobetainyl-coa:carnitine coa-transferase, domain 1"/>
    <property type="match status" value="1"/>
</dbReference>
<protein>
    <submittedName>
        <fullName evidence="1">Crotonobetainyl-CoA:carnitine CoA-transferase CaiB</fullName>
    </submittedName>
</protein>
<dbReference type="STRING" id="355243.SAMN03080615_02322"/>
<dbReference type="InterPro" id="IPR003673">
    <property type="entry name" value="CoA-Trfase_fam_III"/>
</dbReference>
<dbReference type="PANTHER" id="PTHR48228">
    <property type="entry name" value="SUCCINYL-COA--D-CITRAMALATE COA-TRANSFERASE"/>
    <property type="match status" value="1"/>
</dbReference>
<sequence length="399" mass="43681">MRFSVSLSPVKFFRLQVEIGLKTPLKGLKVLDLSTLLPGPYASMLLADLGADILRVESASRHDLVRGMPPQIDGQSAAFGYLNRGKQSLALNLKHPEAVKVISELVGEYDILIEQFRPGVMARLGLDYETLRQVNPQLIYCSITGYGQTGPYRDRAGHDINYLALSGAASHMGRKSQGPAPMGLQVADVAAGSHPAVISILAAVIGRQSSGEGCYLDISMADNTLALQALMVPAALNGGKDPEPEGNFLNGAGVYDYYRTADDRYISVGSLEPQFRQRLAQAMNIQDNPPLEERQFKTLLQQKFIHRDLNSWCEQLAALDICVEPVLTVSEAAQHPQFIARQMIVTRDNGERQLGSALGFERQPIRSAPRCGEQAEQIMIQLGYSPGEIETLRESGLFD</sequence>
<dbReference type="Pfam" id="PF02515">
    <property type="entry name" value="CoA_transf_3"/>
    <property type="match status" value="1"/>
</dbReference>
<dbReference type="Proteomes" id="UP000198749">
    <property type="component" value="Unassembled WGS sequence"/>
</dbReference>
<accession>A0A1H9HZG1</accession>
<dbReference type="SUPFAM" id="SSF89796">
    <property type="entry name" value="CoA-transferase family III (CaiB/BaiF)"/>
    <property type="match status" value="1"/>
</dbReference>